<dbReference type="GO" id="GO:0006629">
    <property type="term" value="P:lipid metabolic process"/>
    <property type="evidence" value="ECO:0007669"/>
    <property type="project" value="InterPro"/>
</dbReference>
<evidence type="ECO:0000256" key="1">
    <source>
        <dbReference type="SAM" id="SignalP"/>
    </source>
</evidence>
<dbReference type="GO" id="GO:0008081">
    <property type="term" value="F:phosphoric diester hydrolase activity"/>
    <property type="evidence" value="ECO:0007669"/>
    <property type="project" value="InterPro"/>
</dbReference>
<dbReference type="AlphaFoldDB" id="A0A8H7ZTK2"/>
<proteinExistence type="predicted"/>
<keyword evidence="3" id="KW-1185">Reference proteome</keyword>
<dbReference type="Gene3D" id="3.20.20.190">
    <property type="entry name" value="Phosphatidylinositol (PI) phosphodiesterase"/>
    <property type="match status" value="1"/>
</dbReference>
<feature type="signal peptide" evidence="1">
    <location>
        <begin position="1"/>
        <end position="21"/>
    </location>
</feature>
<dbReference type="InterPro" id="IPR051057">
    <property type="entry name" value="PI-PLC_domain"/>
</dbReference>
<dbReference type="SUPFAM" id="SSF51695">
    <property type="entry name" value="PLC-like phosphodiesterases"/>
    <property type="match status" value="1"/>
</dbReference>
<dbReference type="PROSITE" id="PS50007">
    <property type="entry name" value="PIPLC_X_DOMAIN"/>
    <property type="match status" value="1"/>
</dbReference>
<comment type="caution">
    <text evidence="2">The sequence shown here is derived from an EMBL/GenBank/DDBJ whole genome shotgun (WGS) entry which is preliminary data.</text>
</comment>
<protein>
    <submittedName>
        <fullName evidence="2">PLC-like phosphodiesterase</fullName>
    </submittedName>
</protein>
<reference evidence="2 3" key="1">
    <citation type="journal article" name="Sci. Rep.">
        <title>Genome-scale phylogenetic analyses confirm Olpidium as the closest living zoosporic fungus to the non-flagellated, terrestrial fungi.</title>
        <authorList>
            <person name="Chang Y."/>
            <person name="Rochon D."/>
            <person name="Sekimoto S."/>
            <person name="Wang Y."/>
            <person name="Chovatia M."/>
            <person name="Sandor L."/>
            <person name="Salamov A."/>
            <person name="Grigoriev I.V."/>
            <person name="Stajich J.E."/>
            <person name="Spatafora J.W."/>
        </authorList>
    </citation>
    <scope>NUCLEOTIDE SEQUENCE [LARGE SCALE GENOMIC DNA]</scope>
    <source>
        <strain evidence="2">S191</strain>
    </source>
</reference>
<keyword evidence="1" id="KW-0732">Signal</keyword>
<gene>
    <name evidence="2" type="ORF">BJ554DRAFT_560</name>
</gene>
<dbReference type="PANTHER" id="PTHR13593:SF140">
    <property type="entry name" value="PLC-LIKE PHOSPHODIESTERASE"/>
    <property type="match status" value="1"/>
</dbReference>
<dbReference type="PANTHER" id="PTHR13593">
    <property type="match status" value="1"/>
</dbReference>
<dbReference type="InterPro" id="IPR017946">
    <property type="entry name" value="PLC-like_Pdiesterase_TIM-brl"/>
</dbReference>
<sequence length="167" mass="17478">MRVVVAFLVALAASGAGAAAAAGPSACNGFAELCPMPYSSVATATTHNAYAVGPYPAANQNNPVARQLEDGIRGLSLDIMYPSATNQSAIYLCHTDCSLLSAGSLVDTLKVIAYFLHANPNEVVTIFFENDNIPPDKIREPFVDAGLDSLAFVPSSQTAWPTLGEMI</sequence>
<feature type="non-terminal residue" evidence="2">
    <location>
        <position position="167"/>
    </location>
</feature>
<dbReference type="OrthoDB" id="7984201at2759"/>
<organism evidence="2 3">
    <name type="scientific">Olpidium bornovanus</name>
    <dbReference type="NCBI Taxonomy" id="278681"/>
    <lineage>
        <taxon>Eukaryota</taxon>
        <taxon>Fungi</taxon>
        <taxon>Fungi incertae sedis</taxon>
        <taxon>Olpidiomycota</taxon>
        <taxon>Olpidiomycotina</taxon>
        <taxon>Olpidiomycetes</taxon>
        <taxon>Olpidiales</taxon>
        <taxon>Olpidiaceae</taxon>
        <taxon>Olpidium</taxon>
    </lineage>
</organism>
<dbReference type="EMBL" id="JAEFCI010007386">
    <property type="protein sequence ID" value="KAG5459091.1"/>
    <property type="molecule type" value="Genomic_DNA"/>
</dbReference>
<evidence type="ECO:0000313" key="3">
    <source>
        <dbReference type="Proteomes" id="UP000673691"/>
    </source>
</evidence>
<evidence type="ECO:0000313" key="2">
    <source>
        <dbReference type="EMBL" id="KAG5459091.1"/>
    </source>
</evidence>
<dbReference type="Proteomes" id="UP000673691">
    <property type="component" value="Unassembled WGS sequence"/>
</dbReference>
<name>A0A8H7ZTK2_9FUNG</name>
<accession>A0A8H7ZTK2</accession>
<feature type="chain" id="PRO_5034852263" evidence="1">
    <location>
        <begin position="22"/>
        <end position="167"/>
    </location>
</feature>
<dbReference type="Pfam" id="PF26146">
    <property type="entry name" value="PI-PLC_X"/>
    <property type="match status" value="1"/>
</dbReference>